<evidence type="ECO:0000256" key="1">
    <source>
        <dbReference type="ARBA" id="ARBA00001946"/>
    </source>
</evidence>
<dbReference type="GO" id="GO:0016779">
    <property type="term" value="F:nucleotidyltransferase activity"/>
    <property type="evidence" value="ECO:0007669"/>
    <property type="project" value="UniProtKB-KW"/>
</dbReference>
<dbReference type="AlphaFoldDB" id="A0A7V3RFX5"/>
<evidence type="ECO:0000256" key="2">
    <source>
        <dbReference type="ARBA" id="ARBA00007265"/>
    </source>
</evidence>
<evidence type="ECO:0000256" key="6">
    <source>
        <dbReference type="ARBA" id="ARBA00022695"/>
    </source>
</evidence>
<dbReference type="CDD" id="cd05398">
    <property type="entry name" value="NT_ClassII-CCAase"/>
    <property type="match status" value="1"/>
</dbReference>
<gene>
    <name evidence="15" type="ORF">ENX68_00480</name>
</gene>
<keyword evidence="3" id="KW-0820">tRNA-binding</keyword>
<feature type="domain" description="Poly A polymerase head" evidence="12">
    <location>
        <begin position="27"/>
        <end position="136"/>
    </location>
</feature>
<dbReference type="InterPro" id="IPR050124">
    <property type="entry name" value="tRNA_CCA-adding_enzyme"/>
</dbReference>
<dbReference type="PANTHER" id="PTHR47545:SF2">
    <property type="entry name" value="CC-ADDING TRNA NUCLEOTIDYLTRANSFERASE"/>
    <property type="match status" value="1"/>
</dbReference>
<dbReference type="SUPFAM" id="SSF81301">
    <property type="entry name" value="Nucleotidyltransferase"/>
    <property type="match status" value="1"/>
</dbReference>
<dbReference type="CDD" id="cd00077">
    <property type="entry name" value="HDc"/>
    <property type="match status" value="1"/>
</dbReference>
<dbReference type="GO" id="GO:0008033">
    <property type="term" value="P:tRNA processing"/>
    <property type="evidence" value="ECO:0007669"/>
    <property type="project" value="UniProtKB-KW"/>
</dbReference>
<dbReference type="GO" id="GO:0000166">
    <property type="term" value="F:nucleotide binding"/>
    <property type="evidence" value="ECO:0007669"/>
    <property type="project" value="UniProtKB-KW"/>
</dbReference>
<keyword evidence="6" id="KW-0548">Nucleotidyltransferase</keyword>
<dbReference type="InterPro" id="IPR032828">
    <property type="entry name" value="PolyA_RNA-bd"/>
</dbReference>
<feature type="domain" description="HD" evidence="13">
    <location>
        <begin position="228"/>
        <end position="335"/>
    </location>
</feature>
<evidence type="ECO:0000256" key="9">
    <source>
        <dbReference type="ARBA" id="ARBA00022842"/>
    </source>
</evidence>
<keyword evidence="7" id="KW-0479">Metal-binding</keyword>
<evidence type="ECO:0000256" key="11">
    <source>
        <dbReference type="RuleBase" id="RU003953"/>
    </source>
</evidence>
<dbReference type="InterPro" id="IPR003607">
    <property type="entry name" value="HD/PDEase_dom"/>
</dbReference>
<evidence type="ECO:0000259" key="13">
    <source>
        <dbReference type="Pfam" id="PF01966"/>
    </source>
</evidence>
<proteinExistence type="inferred from homology"/>
<accession>A0A7V3RFX5</accession>
<evidence type="ECO:0000256" key="8">
    <source>
        <dbReference type="ARBA" id="ARBA00022741"/>
    </source>
</evidence>
<dbReference type="Gene3D" id="3.30.460.10">
    <property type="entry name" value="Beta Polymerase, domain 2"/>
    <property type="match status" value="1"/>
</dbReference>
<reference evidence="15" key="1">
    <citation type="journal article" date="2020" name="mSystems">
        <title>Genome- and Community-Level Interaction Insights into Carbon Utilization and Element Cycling Functions of Hydrothermarchaeota in Hydrothermal Sediment.</title>
        <authorList>
            <person name="Zhou Z."/>
            <person name="Liu Y."/>
            <person name="Xu W."/>
            <person name="Pan J."/>
            <person name="Luo Z.H."/>
            <person name="Li M."/>
        </authorList>
    </citation>
    <scope>NUCLEOTIDE SEQUENCE [LARGE SCALE GENOMIC DNA]</scope>
    <source>
        <strain evidence="15">SpSt-961</strain>
    </source>
</reference>
<dbReference type="InterPro" id="IPR006674">
    <property type="entry name" value="HD_domain"/>
</dbReference>
<evidence type="ECO:0000256" key="4">
    <source>
        <dbReference type="ARBA" id="ARBA00022679"/>
    </source>
</evidence>
<dbReference type="InterPro" id="IPR002646">
    <property type="entry name" value="PolA_pol_head_dom"/>
</dbReference>
<dbReference type="Pfam" id="PF01966">
    <property type="entry name" value="HD"/>
    <property type="match status" value="1"/>
</dbReference>
<comment type="caution">
    <text evidence="15">The sequence shown here is derived from an EMBL/GenBank/DDBJ whole genome shotgun (WGS) entry which is preliminary data.</text>
</comment>
<dbReference type="Gene3D" id="1.10.3090.10">
    <property type="entry name" value="cca-adding enzyme, domain 2"/>
    <property type="match status" value="1"/>
</dbReference>
<organism evidence="15">
    <name type="scientific">candidate division WOR-3 bacterium</name>
    <dbReference type="NCBI Taxonomy" id="2052148"/>
    <lineage>
        <taxon>Bacteria</taxon>
        <taxon>Bacteria division WOR-3</taxon>
    </lineage>
</organism>
<evidence type="ECO:0000259" key="14">
    <source>
        <dbReference type="Pfam" id="PF12627"/>
    </source>
</evidence>
<dbReference type="EMBL" id="DTOZ01000019">
    <property type="protein sequence ID" value="HGE77463.1"/>
    <property type="molecule type" value="Genomic_DNA"/>
</dbReference>
<evidence type="ECO:0000259" key="12">
    <source>
        <dbReference type="Pfam" id="PF01743"/>
    </source>
</evidence>
<evidence type="ECO:0000256" key="7">
    <source>
        <dbReference type="ARBA" id="ARBA00022723"/>
    </source>
</evidence>
<evidence type="ECO:0000256" key="10">
    <source>
        <dbReference type="ARBA" id="ARBA00022884"/>
    </source>
</evidence>
<keyword evidence="5" id="KW-0819">tRNA processing</keyword>
<dbReference type="PANTHER" id="PTHR47545">
    <property type="entry name" value="MULTIFUNCTIONAL CCA PROTEIN"/>
    <property type="match status" value="1"/>
</dbReference>
<dbReference type="GO" id="GO:0000049">
    <property type="term" value="F:tRNA binding"/>
    <property type="evidence" value="ECO:0007669"/>
    <property type="project" value="UniProtKB-KW"/>
</dbReference>
<comment type="cofactor">
    <cofactor evidence="1">
        <name>Mg(2+)</name>
        <dbReference type="ChEBI" id="CHEBI:18420"/>
    </cofactor>
</comment>
<keyword evidence="10 11" id="KW-0694">RNA-binding</keyword>
<comment type="similarity">
    <text evidence="2 11">Belongs to the tRNA nucleotidyltransferase/poly(A) polymerase family.</text>
</comment>
<evidence type="ECO:0000256" key="3">
    <source>
        <dbReference type="ARBA" id="ARBA00022555"/>
    </source>
</evidence>
<keyword evidence="4 11" id="KW-0808">Transferase</keyword>
<feature type="domain" description="tRNA nucleotidyltransferase/poly(A) polymerase RNA and SrmB- binding" evidence="14">
    <location>
        <begin position="176"/>
        <end position="220"/>
    </location>
</feature>
<dbReference type="GO" id="GO:0046872">
    <property type="term" value="F:metal ion binding"/>
    <property type="evidence" value="ECO:0007669"/>
    <property type="project" value="UniProtKB-KW"/>
</dbReference>
<protein>
    <submittedName>
        <fullName evidence="15">CCA tRNA nucleotidyltransferase</fullName>
    </submittedName>
</protein>
<sequence length="456" mass="52770">MMEEIIETIKKDEHIREITQIKQKQKIYLVGGAIRDFLLGIKPNDYDFSVSSSGISFARRVARVMNGAFVLLSEEDDEARVVKDNVIYDFIGFKGDIREDLNRRDFTINAIAIDLDTFGLLDPHNGLEDIKRRNIRPVSENSLFDDPLRVLRGFRFALELGFGIDKKFYKLAKSVSLENIAGERIGYEFMRIVSAPDSYKFILKMNELGIFLQIFPEAKKIIEDGFLWGHSLNTYYALEILMEKGFFKEKFEPEFNQYFSIPRRKPLLKIAGLFHDVAKPDTFLINNGDVHFYGHDTKGARIVEIIGYKRLKLSRSDVQMIKKLVKEHMRPHLLATNDELTDRAIRRFFRDLGDDYFGAMMLAWADGYATGGRTRHLEEKFTRMIELKRADDAKPKVERLVNGYDLIALGLKPGPIFKIILQELFDMQLEGRIKTKEEGLKLALEIAKRVDLNYSK</sequence>
<evidence type="ECO:0000256" key="5">
    <source>
        <dbReference type="ARBA" id="ARBA00022694"/>
    </source>
</evidence>
<dbReference type="Pfam" id="PF12627">
    <property type="entry name" value="PolyA_pol_RNAbd"/>
    <property type="match status" value="1"/>
</dbReference>
<keyword evidence="8" id="KW-0547">Nucleotide-binding</keyword>
<dbReference type="InterPro" id="IPR043519">
    <property type="entry name" value="NT_sf"/>
</dbReference>
<dbReference type="Pfam" id="PF01743">
    <property type="entry name" value="PolyA_pol"/>
    <property type="match status" value="1"/>
</dbReference>
<evidence type="ECO:0000313" key="15">
    <source>
        <dbReference type="EMBL" id="HGE77463.1"/>
    </source>
</evidence>
<name>A0A7V3RFX5_UNCW3</name>
<keyword evidence="9" id="KW-0460">Magnesium</keyword>
<dbReference type="SUPFAM" id="SSF81891">
    <property type="entry name" value="Poly A polymerase C-terminal region-like"/>
    <property type="match status" value="1"/>
</dbReference>